<dbReference type="RefSeq" id="WP_091762879.1">
    <property type="nucleotide sequence ID" value="NZ_FOHB01000012.1"/>
</dbReference>
<dbReference type="Proteomes" id="UP000199019">
    <property type="component" value="Unassembled WGS sequence"/>
</dbReference>
<dbReference type="SMART" id="SM00855">
    <property type="entry name" value="PGAM"/>
    <property type="match status" value="1"/>
</dbReference>
<sequence length="215" mass="23435">MSEPVRTVVHLLRHGEVHNPEGVLYGRLDGYHLSELGRQMAELVSRHLADHDVTLVVASSLIRAQETAAPVAAAHGLEVTVDDRVVEAANRFEGERVNAGPSAFAHPRHWGKLVNPFKPSWGEAYAVIADRMLEAIEAAKEKAAGHEAVIVSHQLPIWTARNRLMGRRLWHDPRTRQCSLASLTSLTYAGSELESVTYSEPAGSLLPQAHQGAGA</sequence>
<dbReference type="PANTHER" id="PTHR48100">
    <property type="entry name" value="BROAD-SPECIFICITY PHOSPHATASE YOR283W-RELATED"/>
    <property type="match status" value="1"/>
</dbReference>
<gene>
    <name evidence="1" type="ORF">SAMN05216199_0306</name>
</gene>
<dbReference type="InterPro" id="IPR050275">
    <property type="entry name" value="PGM_Phosphatase"/>
</dbReference>
<dbReference type="InterPro" id="IPR013078">
    <property type="entry name" value="His_Pase_superF_clade-1"/>
</dbReference>
<proteinExistence type="predicted"/>
<name>A0A1H9XST3_9MICO</name>
<keyword evidence="2" id="KW-1185">Reference proteome</keyword>
<dbReference type="InterPro" id="IPR029033">
    <property type="entry name" value="His_PPase_superfam"/>
</dbReference>
<evidence type="ECO:0000313" key="1">
    <source>
        <dbReference type="EMBL" id="SES49235.1"/>
    </source>
</evidence>
<dbReference type="STRING" id="587636.SAMN05216199_0306"/>
<dbReference type="SUPFAM" id="SSF53254">
    <property type="entry name" value="Phosphoglycerate mutase-like"/>
    <property type="match status" value="1"/>
</dbReference>
<protein>
    <submittedName>
        <fullName evidence="1">Broad specificity phosphatase PhoE</fullName>
    </submittedName>
</protein>
<dbReference type="Gene3D" id="3.40.50.1240">
    <property type="entry name" value="Phosphoglycerate mutase-like"/>
    <property type="match status" value="1"/>
</dbReference>
<dbReference type="Pfam" id="PF00300">
    <property type="entry name" value="His_Phos_1"/>
    <property type="match status" value="1"/>
</dbReference>
<dbReference type="OrthoDB" id="3215466at2"/>
<dbReference type="PANTHER" id="PTHR48100:SF51">
    <property type="entry name" value="PHOSPHOGLYCERATE MUTASE"/>
    <property type="match status" value="1"/>
</dbReference>
<reference evidence="2" key="1">
    <citation type="submission" date="2016-10" db="EMBL/GenBank/DDBJ databases">
        <authorList>
            <person name="Varghese N."/>
            <person name="Submissions S."/>
        </authorList>
    </citation>
    <scope>NUCLEOTIDE SEQUENCE [LARGE SCALE GENOMIC DNA]</scope>
    <source>
        <strain evidence="2">CGMCC 1.6963</strain>
    </source>
</reference>
<dbReference type="AlphaFoldDB" id="A0A1H9XST3"/>
<accession>A0A1H9XST3</accession>
<dbReference type="CDD" id="cd07067">
    <property type="entry name" value="HP_PGM_like"/>
    <property type="match status" value="1"/>
</dbReference>
<dbReference type="GO" id="GO:0005737">
    <property type="term" value="C:cytoplasm"/>
    <property type="evidence" value="ECO:0007669"/>
    <property type="project" value="TreeGrafter"/>
</dbReference>
<evidence type="ECO:0000313" key="2">
    <source>
        <dbReference type="Proteomes" id="UP000199019"/>
    </source>
</evidence>
<dbReference type="EMBL" id="FOHB01000012">
    <property type="protein sequence ID" value="SES49235.1"/>
    <property type="molecule type" value="Genomic_DNA"/>
</dbReference>
<organism evidence="1 2">
    <name type="scientific">Pedococcus cremeus</name>
    <dbReference type="NCBI Taxonomy" id="587636"/>
    <lineage>
        <taxon>Bacteria</taxon>
        <taxon>Bacillati</taxon>
        <taxon>Actinomycetota</taxon>
        <taxon>Actinomycetes</taxon>
        <taxon>Micrococcales</taxon>
        <taxon>Intrasporangiaceae</taxon>
        <taxon>Pedococcus</taxon>
    </lineage>
</organism>
<dbReference type="GO" id="GO:0016791">
    <property type="term" value="F:phosphatase activity"/>
    <property type="evidence" value="ECO:0007669"/>
    <property type="project" value="TreeGrafter"/>
</dbReference>